<proteinExistence type="predicted"/>
<evidence type="ECO:0000313" key="7">
    <source>
        <dbReference type="Proteomes" id="UP001620645"/>
    </source>
</evidence>
<evidence type="ECO:0000256" key="3">
    <source>
        <dbReference type="ARBA" id="ARBA00022989"/>
    </source>
</evidence>
<comment type="subcellular location">
    <subcellularLocation>
        <location evidence="1">Membrane</location>
    </subcellularLocation>
</comment>
<dbReference type="EMBL" id="JBICCN010000039">
    <property type="protein sequence ID" value="KAL3099527.1"/>
    <property type="molecule type" value="Genomic_DNA"/>
</dbReference>
<dbReference type="GO" id="GO:0016020">
    <property type="term" value="C:membrane"/>
    <property type="evidence" value="ECO:0007669"/>
    <property type="project" value="UniProtKB-SubCell"/>
</dbReference>
<dbReference type="InterPro" id="IPR000276">
    <property type="entry name" value="GPCR_Rhodpsn"/>
</dbReference>
<evidence type="ECO:0000256" key="4">
    <source>
        <dbReference type="ARBA" id="ARBA00023136"/>
    </source>
</evidence>
<feature type="transmembrane region" description="Helical" evidence="5">
    <location>
        <begin position="269"/>
        <end position="295"/>
    </location>
</feature>
<evidence type="ECO:0000313" key="6">
    <source>
        <dbReference type="EMBL" id="KAL3099527.1"/>
    </source>
</evidence>
<sequence length="340" mass="37855">MNSSAVEVQFIKESELYLRFKDERPCWPFIGLSLTFGMLATVGIVLNTLHIYVTIKTKSLHGTSFILLALISAFESVHLSGHLLFPFIALSGQNFIDFALAAKIFAPSFLALQCIGLLMLFTGIDRLISIIFPIFYKMKKSIYIFAVFFICTIKSIYAFVLLIKTINNSKMSTVRIPGFFGDLFQAEDLNGLPSQISFYINITTVIVYIAIGIFLWAKPIIENSATNVDQQRNKKIFKSLCLIISVNIGGYASQIAFRIFILPSFKSSITIWFGLVISAIPLVICAISNAPILYYTSSQYREAFAVELKKFSSLVGLGNLSPGNNTIGANGQLFQTQQFN</sequence>
<keyword evidence="4 5" id="KW-0472">Membrane</keyword>
<comment type="caution">
    <text evidence="6">The sequence shown here is derived from an EMBL/GenBank/DDBJ whole genome shotgun (WGS) entry which is preliminary data.</text>
</comment>
<organism evidence="6 7">
    <name type="scientific">Heterodera schachtii</name>
    <name type="common">Sugarbeet cyst nematode worm</name>
    <name type="synonym">Tylenchus schachtii</name>
    <dbReference type="NCBI Taxonomy" id="97005"/>
    <lineage>
        <taxon>Eukaryota</taxon>
        <taxon>Metazoa</taxon>
        <taxon>Ecdysozoa</taxon>
        <taxon>Nematoda</taxon>
        <taxon>Chromadorea</taxon>
        <taxon>Rhabditida</taxon>
        <taxon>Tylenchina</taxon>
        <taxon>Tylenchomorpha</taxon>
        <taxon>Tylenchoidea</taxon>
        <taxon>Heteroderidae</taxon>
        <taxon>Heteroderinae</taxon>
        <taxon>Heterodera</taxon>
    </lineage>
</organism>
<feature type="transmembrane region" description="Helical" evidence="5">
    <location>
        <begin position="142"/>
        <end position="163"/>
    </location>
</feature>
<keyword evidence="2 5" id="KW-0812">Transmembrane</keyword>
<dbReference type="InterPro" id="IPR047130">
    <property type="entry name" value="7TM_GPCR_Srsx_nematod"/>
</dbReference>
<protein>
    <recommendedName>
        <fullName evidence="8">G_PROTEIN_RECEP_F1_2 domain-containing protein</fullName>
    </recommendedName>
</protein>
<accession>A0ABD2K9E8</accession>
<feature type="transmembrane region" description="Helical" evidence="5">
    <location>
        <begin position="236"/>
        <end position="257"/>
    </location>
</feature>
<dbReference type="SMART" id="SM01381">
    <property type="entry name" value="7TM_GPCR_Srsx"/>
    <property type="match status" value="1"/>
</dbReference>
<dbReference type="SUPFAM" id="SSF81321">
    <property type="entry name" value="Family A G protein-coupled receptor-like"/>
    <property type="match status" value="1"/>
</dbReference>
<dbReference type="Gene3D" id="1.20.1070.10">
    <property type="entry name" value="Rhodopsin 7-helix transmembrane proteins"/>
    <property type="match status" value="1"/>
</dbReference>
<evidence type="ECO:0000256" key="1">
    <source>
        <dbReference type="ARBA" id="ARBA00004370"/>
    </source>
</evidence>
<dbReference type="InterPro" id="IPR019424">
    <property type="entry name" value="7TM_GPCR_Srsx"/>
</dbReference>
<gene>
    <name evidence="6" type="ORF">niasHS_002982</name>
</gene>
<keyword evidence="7" id="KW-1185">Reference proteome</keyword>
<feature type="transmembrane region" description="Helical" evidence="5">
    <location>
        <begin position="196"/>
        <end position="216"/>
    </location>
</feature>
<dbReference type="AlphaFoldDB" id="A0ABD2K9E8"/>
<feature type="transmembrane region" description="Helical" evidence="5">
    <location>
        <begin position="100"/>
        <end position="121"/>
    </location>
</feature>
<reference evidence="6 7" key="1">
    <citation type="submission" date="2024-10" db="EMBL/GenBank/DDBJ databases">
        <authorList>
            <person name="Kim D."/>
        </authorList>
    </citation>
    <scope>NUCLEOTIDE SEQUENCE [LARGE SCALE GENOMIC DNA]</scope>
    <source>
        <strain evidence="6">Taebaek</strain>
    </source>
</reference>
<dbReference type="Proteomes" id="UP001620645">
    <property type="component" value="Unassembled WGS sequence"/>
</dbReference>
<dbReference type="PANTHER" id="PTHR23360:SF5">
    <property type="entry name" value="G-PROTEIN COUPLED RECEPTORS FAMILY 1 PROFILE DOMAIN-CONTAINING PROTEIN"/>
    <property type="match status" value="1"/>
</dbReference>
<name>A0ABD2K9E8_HETSC</name>
<evidence type="ECO:0008006" key="8">
    <source>
        <dbReference type="Google" id="ProtNLM"/>
    </source>
</evidence>
<keyword evidence="3 5" id="KW-1133">Transmembrane helix</keyword>
<dbReference type="PANTHER" id="PTHR23360">
    <property type="entry name" value="G-PROTEIN COUPLED RECEPTORS FAMILY 1 PROFILE DOMAIN-CONTAINING PROTEIN-RELATED"/>
    <property type="match status" value="1"/>
</dbReference>
<evidence type="ECO:0000256" key="5">
    <source>
        <dbReference type="SAM" id="Phobius"/>
    </source>
</evidence>
<evidence type="ECO:0000256" key="2">
    <source>
        <dbReference type="ARBA" id="ARBA00022692"/>
    </source>
</evidence>
<feature type="transmembrane region" description="Helical" evidence="5">
    <location>
        <begin position="65"/>
        <end position="88"/>
    </location>
</feature>
<dbReference type="Pfam" id="PF10320">
    <property type="entry name" value="7TM_GPCR_Srsx"/>
    <property type="match status" value="1"/>
</dbReference>
<feature type="transmembrane region" description="Helical" evidence="5">
    <location>
        <begin position="27"/>
        <end position="53"/>
    </location>
</feature>